<gene>
    <name evidence="15" type="primary">znuA</name>
    <name evidence="15" type="ORF">NX720_10450</name>
</gene>
<evidence type="ECO:0000256" key="8">
    <source>
        <dbReference type="ARBA" id="ARBA00022833"/>
    </source>
</evidence>
<dbReference type="PANTHER" id="PTHR42953">
    <property type="entry name" value="HIGH-AFFINITY ZINC UPTAKE SYSTEM PROTEIN ZNUA-RELATED"/>
    <property type="match status" value="1"/>
</dbReference>
<reference evidence="15" key="1">
    <citation type="submission" date="2022-10" db="EMBL/GenBank/DDBJ databases">
        <title>Completed Genome Sequence of two octocoral isolated bacterium, Endozoicomonas euniceicola EF212T and Endozoicomonas gorgoniicola PS125T.</title>
        <authorList>
            <person name="Chiou Y.-J."/>
            <person name="Chen Y.-H."/>
        </authorList>
    </citation>
    <scope>NUCLEOTIDE SEQUENCE</scope>
    <source>
        <strain evidence="15">EF212</strain>
    </source>
</reference>
<comment type="similarity">
    <text evidence="2">Belongs to the bacterial solute-binding protein 9 family.</text>
</comment>
<dbReference type="Proteomes" id="UP001163255">
    <property type="component" value="Chromosome"/>
</dbReference>
<keyword evidence="10" id="KW-0406">Ion transport</keyword>
<keyword evidence="9" id="KW-0864">Zinc transport</keyword>
<evidence type="ECO:0000256" key="10">
    <source>
        <dbReference type="ARBA" id="ARBA00023065"/>
    </source>
</evidence>
<proteinExistence type="inferred from homology"/>
<comment type="subcellular location">
    <subcellularLocation>
        <location evidence="1">Periplasm</location>
    </subcellularLocation>
</comment>
<evidence type="ECO:0000256" key="13">
    <source>
        <dbReference type="SAM" id="MobiDB-lite"/>
    </source>
</evidence>
<name>A0ABY6GZS5_9GAMM</name>
<evidence type="ECO:0000256" key="4">
    <source>
        <dbReference type="ARBA" id="ARBA00022448"/>
    </source>
</evidence>
<dbReference type="InterPro" id="IPR050492">
    <property type="entry name" value="Bact_metal-bind_prot9"/>
</dbReference>
<dbReference type="EMBL" id="CP103300">
    <property type="protein sequence ID" value="UYM18299.1"/>
    <property type="molecule type" value="Genomic_DNA"/>
</dbReference>
<evidence type="ECO:0000256" key="1">
    <source>
        <dbReference type="ARBA" id="ARBA00004418"/>
    </source>
</evidence>
<dbReference type="NCBIfam" id="NF007091">
    <property type="entry name" value="PRK09545.1"/>
    <property type="match status" value="1"/>
</dbReference>
<feature type="compositionally biased region" description="Basic and acidic residues" evidence="13">
    <location>
        <begin position="125"/>
        <end position="136"/>
    </location>
</feature>
<evidence type="ECO:0000313" key="16">
    <source>
        <dbReference type="Proteomes" id="UP001163255"/>
    </source>
</evidence>
<dbReference type="InterPro" id="IPR035520">
    <property type="entry name" value="ZnuA"/>
</dbReference>
<keyword evidence="7" id="KW-0574">Periplasm</keyword>
<protein>
    <recommendedName>
        <fullName evidence="3">High-affinity zinc uptake system protein ZnuA</fullName>
    </recommendedName>
</protein>
<evidence type="ECO:0000256" key="2">
    <source>
        <dbReference type="ARBA" id="ARBA00011028"/>
    </source>
</evidence>
<evidence type="ECO:0000256" key="5">
    <source>
        <dbReference type="ARBA" id="ARBA00022723"/>
    </source>
</evidence>
<sequence>MVSNKKLSLIFSLVSLLFISAPAFSKPLADEQPPKVLTSIKPVQLIALAVTEGITKPDVLLPPGASPHNHSLRPSDARLLQNADVMFWIGPDMEVFLEKMLANAKNTRSVPLMSAEGIHIRRYDDEGHDHDHDHDHHHDHHAHGEGCGCQHGEHDAHIWLSPENAIAMATAISSTLSEMDPVNAEQYSHNLKNFISKMNKVDERNRLKMAAVSKRPIFVFHDAYGYLQEHYQFNIAGHFTLNPEQQPGPRHLAELREKLLKSGKTCVFREPQFEPAYIDKIVHGLDVKVSLLDPLAMDIPEGPDAYPEFINGLVDNIVDCLEQ</sequence>
<dbReference type="PANTHER" id="PTHR42953:SF3">
    <property type="entry name" value="HIGH-AFFINITY ZINC UPTAKE SYSTEM PROTEIN ZNUA"/>
    <property type="match status" value="1"/>
</dbReference>
<evidence type="ECO:0000256" key="7">
    <source>
        <dbReference type="ARBA" id="ARBA00022764"/>
    </source>
</evidence>
<evidence type="ECO:0000256" key="9">
    <source>
        <dbReference type="ARBA" id="ARBA00022906"/>
    </source>
</evidence>
<keyword evidence="16" id="KW-1185">Reference proteome</keyword>
<dbReference type="RefSeq" id="WP_262601052.1">
    <property type="nucleotide sequence ID" value="NZ_CP103300.1"/>
</dbReference>
<dbReference type="Gene3D" id="3.40.50.1980">
    <property type="entry name" value="Nitrogenase molybdenum iron protein domain"/>
    <property type="match status" value="2"/>
</dbReference>
<evidence type="ECO:0000256" key="3">
    <source>
        <dbReference type="ARBA" id="ARBA00015915"/>
    </source>
</evidence>
<dbReference type="InterPro" id="IPR006127">
    <property type="entry name" value="ZnuA-like"/>
</dbReference>
<evidence type="ECO:0000256" key="11">
    <source>
        <dbReference type="ARBA" id="ARBA00023157"/>
    </source>
</evidence>
<feature type="chain" id="PRO_5045346936" description="High-affinity zinc uptake system protein ZnuA" evidence="14">
    <location>
        <begin position="26"/>
        <end position="323"/>
    </location>
</feature>
<keyword evidence="11" id="KW-1015">Disulfide bond</keyword>
<dbReference type="Pfam" id="PF01297">
    <property type="entry name" value="ZnuA"/>
    <property type="match status" value="1"/>
</dbReference>
<keyword evidence="6 14" id="KW-0732">Signal</keyword>
<accession>A0ABY6GZS5</accession>
<evidence type="ECO:0000313" key="15">
    <source>
        <dbReference type="EMBL" id="UYM18299.1"/>
    </source>
</evidence>
<keyword evidence="8" id="KW-0862">Zinc</keyword>
<comment type="function">
    <text evidence="12">Part of the ATP-binding cassette (ABC) transport system ZnuABC involved in zinc import. Binds zinc with high affinity and specificity and delivers it to the membrane permease for translocation into the cytoplasm.</text>
</comment>
<evidence type="ECO:0000256" key="12">
    <source>
        <dbReference type="ARBA" id="ARBA00045516"/>
    </source>
</evidence>
<keyword evidence="4" id="KW-0813">Transport</keyword>
<feature type="signal peptide" evidence="14">
    <location>
        <begin position="1"/>
        <end position="25"/>
    </location>
</feature>
<keyword evidence="5" id="KW-0479">Metal-binding</keyword>
<dbReference type="CDD" id="cd01019">
    <property type="entry name" value="ZnuA"/>
    <property type="match status" value="1"/>
</dbReference>
<dbReference type="SUPFAM" id="SSF53807">
    <property type="entry name" value="Helical backbone' metal receptor"/>
    <property type="match status" value="1"/>
</dbReference>
<feature type="region of interest" description="Disordered" evidence="13">
    <location>
        <begin position="125"/>
        <end position="148"/>
    </location>
</feature>
<evidence type="ECO:0000256" key="6">
    <source>
        <dbReference type="ARBA" id="ARBA00022729"/>
    </source>
</evidence>
<evidence type="ECO:0000256" key="14">
    <source>
        <dbReference type="SAM" id="SignalP"/>
    </source>
</evidence>
<organism evidence="15 16">
    <name type="scientific">Endozoicomonas euniceicola</name>
    <dbReference type="NCBI Taxonomy" id="1234143"/>
    <lineage>
        <taxon>Bacteria</taxon>
        <taxon>Pseudomonadati</taxon>
        <taxon>Pseudomonadota</taxon>
        <taxon>Gammaproteobacteria</taxon>
        <taxon>Oceanospirillales</taxon>
        <taxon>Endozoicomonadaceae</taxon>
        <taxon>Endozoicomonas</taxon>
    </lineage>
</organism>